<protein>
    <submittedName>
        <fullName evidence="2">Uncharacterized protein</fullName>
    </submittedName>
</protein>
<feature type="compositionally biased region" description="Basic and acidic residues" evidence="1">
    <location>
        <begin position="42"/>
        <end position="67"/>
    </location>
</feature>
<gene>
    <name evidence="2" type="ORF">NDU88_001837</name>
</gene>
<evidence type="ECO:0000313" key="2">
    <source>
        <dbReference type="EMBL" id="KAJ1185041.1"/>
    </source>
</evidence>
<feature type="region of interest" description="Disordered" evidence="1">
    <location>
        <begin position="1"/>
        <end position="78"/>
    </location>
</feature>
<sequence length="114" mass="12232">MHVPAPVLAVRSADSRVGRQPQLVPPCKPATQSVAGQQPLPPEKDAMGLLHERWLRPSDHARPHEPTDSELQLGPKSVRDPPALSGHCHLLLRGMLCCLAPRIPVGCNTDGGAH</sequence>
<keyword evidence="3" id="KW-1185">Reference proteome</keyword>
<evidence type="ECO:0000313" key="3">
    <source>
        <dbReference type="Proteomes" id="UP001066276"/>
    </source>
</evidence>
<name>A0AAV7U8S1_PLEWA</name>
<dbReference type="Proteomes" id="UP001066276">
    <property type="component" value="Chromosome 3_1"/>
</dbReference>
<dbReference type="EMBL" id="JANPWB010000005">
    <property type="protein sequence ID" value="KAJ1185041.1"/>
    <property type="molecule type" value="Genomic_DNA"/>
</dbReference>
<proteinExistence type="predicted"/>
<comment type="caution">
    <text evidence="2">The sequence shown here is derived from an EMBL/GenBank/DDBJ whole genome shotgun (WGS) entry which is preliminary data.</text>
</comment>
<accession>A0AAV7U8S1</accession>
<evidence type="ECO:0000256" key="1">
    <source>
        <dbReference type="SAM" id="MobiDB-lite"/>
    </source>
</evidence>
<dbReference type="AlphaFoldDB" id="A0AAV7U8S1"/>
<reference evidence="2" key="1">
    <citation type="journal article" date="2022" name="bioRxiv">
        <title>Sequencing and chromosome-scale assembly of the giantPleurodeles waltlgenome.</title>
        <authorList>
            <person name="Brown T."/>
            <person name="Elewa A."/>
            <person name="Iarovenko S."/>
            <person name="Subramanian E."/>
            <person name="Araus A.J."/>
            <person name="Petzold A."/>
            <person name="Susuki M."/>
            <person name="Suzuki K.-i.T."/>
            <person name="Hayashi T."/>
            <person name="Toyoda A."/>
            <person name="Oliveira C."/>
            <person name="Osipova E."/>
            <person name="Leigh N.D."/>
            <person name="Simon A."/>
            <person name="Yun M.H."/>
        </authorList>
    </citation>
    <scope>NUCLEOTIDE SEQUENCE</scope>
    <source>
        <strain evidence="2">20211129_DDA</strain>
        <tissue evidence="2">Liver</tissue>
    </source>
</reference>
<organism evidence="2 3">
    <name type="scientific">Pleurodeles waltl</name>
    <name type="common">Iberian ribbed newt</name>
    <dbReference type="NCBI Taxonomy" id="8319"/>
    <lineage>
        <taxon>Eukaryota</taxon>
        <taxon>Metazoa</taxon>
        <taxon>Chordata</taxon>
        <taxon>Craniata</taxon>
        <taxon>Vertebrata</taxon>
        <taxon>Euteleostomi</taxon>
        <taxon>Amphibia</taxon>
        <taxon>Batrachia</taxon>
        <taxon>Caudata</taxon>
        <taxon>Salamandroidea</taxon>
        <taxon>Salamandridae</taxon>
        <taxon>Pleurodelinae</taxon>
        <taxon>Pleurodeles</taxon>
    </lineage>
</organism>